<keyword evidence="7" id="KW-0274">FAD</keyword>
<dbReference type="SUPFAM" id="SSF46977">
    <property type="entry name" value="Succinate dehydrogenase/fumarate reductase flavoprotein C-terminal domain"/>
    <property type="match status" value="1"/>
</dbReference>
<name>A0A172Y774_9CAUL</name>
<dbReference type="Gene3D" id="3.90.700.10">
    <property type="entry name" value="Succinate dehydrogenase/fumarate reductase flavoprotein, catalytic domain"/>
    <property type="match status" value="1"/>
</dbReference>
<dbReference type="KEGG" id="bne:DA69_10080"/>
<dbReference type="GO" id="GO:0008734">
    <property type="term" value="F:L-aspartate oxidase activity"/>
    <property type="evidence" value="ECO:0007669"/>
    <property type="project" value="UniProtKB-EC"/>
</dbReference>
<dbReference type="PANTHER" id="PTHR42716:SF2">
    <property type="entry name" value="L-ASPARTATE OXIDASE, CHLOROPLASTIC"/>
    <property type="match status" value="1"/>
</dbReference>
<dbReference type="Pfam" id="PF00890">
    <property type="entry name" value="FAD_binding_2"/>
    <property type="match status" value="1"/>
</dbReference>
<dbReference type="Gene3D" id="1.20.58.100">
    <property type="entry name" value="Fumarate reductase/succinate dehydrogenase flavoprotein-like, C-terminal domain"/>
    <property type="match status" value="1"/>
</dbReference>
<dbReference type="Gene3D" id="3.50.50.60">
    <property type="entry name" value="FAD/NAD(P)-binding domain"/>
    <property type="match status" value="1"/>
</dbReference>
<keyword evidence="8" id="KW-0560">Oxidoreductase</keyword>
<dbReference type="InterPro" id="IPR037099">
    <property type="entry name" value="Fum_R/Succ_DH_flav-like_C_sf"/>
</dbReference>
<evidence type="ECO:0000259" key="12">
    <source>
        <dbReference type="Pfam" id="PF02910"/>
    </source>
</evidence>
<evidence type="ECO:0000256" key="9">
    <source>
        <dbReference type="ARBA" id="ARBA00048305"/>
    </source>
</evidence>
<dbReference type="InterPro" id="IPR027477">
    <property type="entry name" value="Succ_DH/fumarate_Rdtase_cat_sf"/>
</dbReference>
<evidence type="ECO:0000256" key="1">
    <source>
        <dbReference type="ARBA" id="ARBA00001974"/>
    </source>
</evidence>
<evidence type="ECO:0000256" key="8">
    <source>
        <dbReference type="ARBA" id="ARBA00023002"/>
    </source>
</evidence>
<evidence type="ECO:0000256" key="7">
    <source>
        <dbReference type="ARBA" id="ARBA00022827"/>
    </source>
</evidence>
<dbReference type="NCBIfam" id="NF005701">
    <property type="entry name" value="PRK07512.1"/>
    <property type="match status" value="1"/>
</dbReference>
<keyword evidence="5" id="KW-0285">Flavoprotein</keyword>
<dbReference type="PRINTS" id="PR00368">
    <property type="entry name" value="FADPNR"/>
</dbReference>
<accession>A0A172Y774</accession>
<dbReference type="InterPro" id="IPR003953">
    <property type="entry name" value="FAD-dep_OxRdtase_2_FAD-bd"/>
</dbReference>
<feature type="compositionally biased region" description="Basic and acidic residues" evidence="10">
    <location>
        <begin position="482"/>
        <end position="501"/>
    </location>
</feature>
<dbReference type="InterPro" id="IPR015939">
    <property type="entry name" value="Fum_Rdtase/Succ_DH_flav-like_C"/>
</dbReference>
<dbReference type="RefSeq" id="WP_025978593.1">
    <property type="nucleotide sequence ID" value="NZ_CP015614.1"/>
</dbReference>
<protein>
    <recommendedName>
        <fullName evidence="4">L-aspartate oxidase</fullName>
        <ecNumber evidence="4">1.4.3.16</ecNumber>
    </recommendedName>
</protein>
<organism evidence="13 14">
    <name type="scientific">Brevundimonas naejangsanensis</name>
    <dbReference type="NCBI Taxonomy" id="588932"/>
    <lineage>
        <taxon>Bacteria</taxon>
        <taxon>Pseudomonadati</taxon>
        <taxon>Pseudomonadota</taxon>
        <taxon>Alphaproteobacteria</taxon>
        <taxon>Caulobacterales</taxon>
        <taxon>Caulobacteraceae</taxon>
        <taxon>Brevundimonas</taxon>
    </lineage>
</organism>
<dbReference type="Proteomes" id="UP000077603">
    <property type="component" value="Chromosome"/>
</dbReference>
<evidence type="ECO:0000259" key="11">
    <source>
        <dbReference type="Pfam" id="PF00890"/>
    </source>
</evidence>
<evidence type="ECO:0000313" key="13">
    <source>
        <dbReference type="EMBL" id="ANF55069.1"/>
    </source>
</evidence>
<comment type="similarity">
    <text evidence="3">Belongs to the FAD-dependent oxidoreductase 2 family. NadB subfamily.</text>
</comment>
<dbReference type="GO" id="GO:0034628">
    <property type="term" value="P:'de novo' NAD+ biosynthetic process from L-aspartate"/>
    <property type="evidence" value="ECO:0007669"/>
    <property type="project" value="TreeGrafter"/>
</dbReference>
<reference evidence="13 14" key="1">
    <citation type="journal article" date="2014" name="Genome Announc.">
        <title>Genome Sequence of a Promising Hydrogen-Producing Facultative Anaerobic Bacterium, Brevundimonas naejangsanensis Strain B1.</title>
        <authorList>
            <person name="Su H."/>
            <person name="Zhang T."/>
            <person name="Bao M."/>
            <person name="Jiang Y."/>
            <person name="Wang Y."/>
            <person name="Tan T."/>
        </authorList>
    </citation>
    <scope>NUCLEOTIDE SEQUENCE [LARGE SCALE GENOMIC DNA]</scope>
    <source>
        <strain evidence="13 14">B1</strain>
    </source>
</reference>
<dbReference type="InterPro" id="IPR036188">
    <property type="entry name" value="FAD/NAD-bd_sf"/>
</dbReference>
<evidence type="ECO:0000256" key="10">
    <source>
        <dbReference type="SAM" id="MobiDB-lite"/>
    </source>
</evidence>
<dbReference type="EMBL" id="CP015614">
    <property type="protein sequence ID" value="ANF55069.1"/>
    <property type="molecule type" value="Genomic_DNA"/>
</dbReference>
<dbReference type="InterPro" id="IPR005288">
    <property type="entry name" value="NadB"/>
</dbReference>
<evidence type="ECO:0000256" key="3">
    <source>
        <dbReference type="ARBA" id="ARBA00008562"/>
    </source>
</evidence>
<comment type="catalytic activity">
    <reaction evidence="9">
        <text>L-aspartate + O2 = iminosuccinate + H2O2</text>
        <dbReference type="Rhea" id="RHEA:25876"/>
        <dbReference type="ChEBI" id="CHEBI:15379"/>
        <dbReference type="ChEBI" id="CHEBI:16240"/>
        <dbReference type="ChEBI" id="CHEBI:29991"/>
        <dbReference type="ChEBI" id="CHEBI:77875"/>
        <dbReference type="EC" id="1.4.3.16"/>
    </reaction>
    <physiologicalReaction direction="left-to-right" evidence="9">
        <dbReference type="Rhea" id="RHEA:25877"/>
    </physiologicalReaction>
</comment>
<dbReference type="UniPathway" id="UPA00253">
    <property type="reaction ID" value="UER00326"/>
</dbReference>
<dbReference type="SUPFAM" id="SSF56425">
    <property type="entry name" value="Succinate dehydrogenase/fumarate reductase flavoprotein, catalytic domain"/>
    <property type="match status" value="1"/>
</dbReference>
<evidence type="ECO:0000256" key="2">
    <source>
        <dbReference type="ARBA" id="ARBA00004950"/>
    </source>
</evidence>
<dbReference type="AlphaFoldDB" id="A0A172Y774"/>
<dbReference type="OrthoDB" id="9806724at2"/>
<dbReference type="EC" id="1.4.3.16" evidence="4"/>
<dbReference type="SUPFAM" id="SSF51905">
    <property type="entry name" value="FAD/NAD(P)-binding domain"/>
    <property type="match status" value="1"/>
</dbReference>
<feature type="domain" description="Fumarate reductase/succinate dehydrogenase flavoprotein-like C-terminal" evidence="12">
    <location>
        <begin position="454"/>
        <end position="498"/>
    </location>
</feature>
<keyword evidence="14" id="KW-1185">Reference proteome</keyword>
<dbReference type="STRING" id="588932.DA69_10080"/>
<evidence type="ECO:0000256" key="5">
    <source>
        <dbReference type="ARBA" id="ARBA00022630"/>
    </source>
</evidence>
<comment type="pathway">
    <text evidence="2">Cofactor biosynthesis; NAD(+) biosynthesis; iminoaspartate from L-aspartate (oxidase route): step 1/1.</text>
</comment>
<gene>
    <name evidence="13" type="ORF">DA69_10080</name>
</gene>
<proteinExistence type="inferred from homology"/>
<sequence>MARIRHDGPLIIGGGLAGLSAALEAAEALGPNGKVLVVTPEPLLNACSSAWAQGGMAAALSPHDSAALHAKDTEGAGAGLVEAEAARALTMRGRETVEWLAALGAPFDRDADGGFSVSLEAAHSLPRVARVGGDGAGRAILSAVVAAARAVKGIEIWEDGRLRGLIRDVDGRVRGAVIERRGGQGHGRLDEVFAPAVVLATGGIGGLFEATTNPSALRGEGLALAYLAGAEILDPEFVQFHPTAIDVGLDPAPLATEALRGEGARLVDGRGVFLLGDHPDADLAPRDIVARAVHAARIEGRGAFLDATKAVGEAFPHEFPAVFAACMRAGLDPRVSPIPVAAAAHYHMGGIVADDEGRTSVPGLFAIGECAATGVHGANRLASNSLLEAGAFGRRAGRAAAAEVQPERRPLAAVQATTDLPPEALATLRAAMTRYAGVVRDEAGLTALLALIDDLAKAHPTAACLAAARLVAEGALNRRESRGGHYRRDFPDSLPRAEHTRMRAAPAPARDEEAEAATLAALAAVI</sequence>
<keyword evidence="6" id="KW-0662">Pyridine nucleotide biosynthesis</keyword>
<feature type="domain" description="FAD-dependent oxidoreductase 2 FAD-binding" evidence="11">
    <location>
        <begin position="10"/>
        <end position="386"/>
    </location>
</feature>
<dbReference type="PANTHER" id="PTHR42716">
    <property type="entry name" value="L-ASPARTATE OXIDASE"/>
    <property type="match status" value="1"/>
</dbReference>
<comment type="cofactor">
    <cofactor evidence="1">
        <name>FAD</name>
        <dbReference type="ChEBI" id="CHEBI:57692"/>
    </cofactor>
</comment>
<evidence type="ECO:0000256" key="4">
    <source>
        <dbReference type="ARBA" id="ARBA00012173"/>
    </source>
</evidence>
<evidence type="ECO:0000313" key="14">
    <source>
        <dbReference type="Proteomes" id="UP000077603"/>
    </source>
</evidence>
<evidence type="ECO:0000256" key="6">
    <source>
        <dbReference type="ARBA" id="ARBA00022642"/>
    </source>
</evidence>
<feature type="region of interest" description="Disordered" evidence="10">
    <location>
        <begin position="482"/>
        <end position="511"/>
    </location>
</feature>
<dbReference type="Pfam" id="PF02910">
    <property type="entry name" value="Succ_DH_flav_C"/>
    <property type="match status" value="1"/>
</dbReference>
<dbReference type="eggNOG" id="COG0029">
    <property type="taxonomic scope" value="Bacteria"/>
</dbReference>